<feature type="chain" id="PRO_5002364087" description="4Fe-4S ferredoxin-type domain-containing protein" evidence="3">
    <location>
        <begin position="25"/>
        <end position="131"/>
    </location>
</feature>
<dbReference type="STRING" id="4537.A0A0E0JGC4"/>
<keyword evidence="2 3" id="KW-0732">Signal</keyword>
<evidence type="ECO:0000256" key="1">
    <source>
        <dbReference type="ARBA" id="ARBA00006010"/>
    </source>
</evidence>
<dbReference type="Proteomes" id="UP000026962">
    <property type="component" value="Chromosome 1"/>
</dbReference>
<evidence type="ECO:0000256" key="3">
    <source>
        <dbReference type="SAM" id="SignalP"/>
    </source>
</evidence>
<proteinExistence type="inferred from homology"/>
<evidence type="ECO:0000313" key="4">
    <source>
        <dbReference type="EnsemblPlants" id="OPUNC01G09190.1"/>
    </source>
</evidence>
<evidence type="ECO:0008006" key="6">
    <source>
        <dbReference type="Google" id="ProtNLM"/>
    </source>
</evidence>
<feature type="signal peptide" evidence="3">
    <location>
        <begin position="1"/>
        <end position="24"/>
    </location>
</feature>
<reference evidence="4" key="2">
    <citation type="submission" date="2018-05" db="EMBL/GenBank/DDBJ databases">
        <title>OpunRS2 (Oryza punctata Reference Sequence Version 2).</title>
        <authorList>
            <person name="Zhang J."/>
            <person name="Kudrna D."/>
            <person name="Lee S."/>
            <person name="Talag J."/>
            <person name="Welchert J."/>
            <person name="Wing R.A."/>
        </authorList>
    </citation>
    <scope>NUCLEOTIDE SEQUENCE [LARGE SCALE GENOMIC DNA]</scope>
</reference>
<evidence type="ECO:0000313" key="5">
    <source>
        <dbReference type="Proteomes" id="UP000026962"/>
    </source>
</evidence>
<reference evidence="4" key="1">
    <citation type="submission" date="2015-04" db="UniProtKB">
        <authorList>
            <consortium name="EnsemblPlants"/>
        </authorList>
    </citation>
    <scope>IDENTIFICATION</scope>
</reference>
<dbReference type="Gramene" id="OPUNC01G09190.1">
    <property type="protein sequence ID" value="OPUNC01G09190.1"/>
    <property type="gene ID" value="OPUNC01G09190"/>
</dbReference>
<keyword evidence="5" id="KW-1185">Reference proteome</keyword>
<dbReference type="eggNOG" id="ENOG502S1NG">
    <property type="taxonomic scope" value="Eukaryota"/>
</dbReference>
<dbReference type="AlphaFoldDB" id="A0A0E0JGC4"/>
<organism evidence="4">
    <name type="scientific">Oryza punctata</name>
    <name type="common">Red rice</name>
    <dbReference type="NCBI Taxonomy" id="4537"/>
    <lineage>
        <taxon>Eukaryota</taxon>
        <taxon>Viridiplantae</taxon>
        <taxon>Streptophyta</taxon>
        <taxon>Embryophyta</taxon>
        <taxon>Tracheophyta</taxon>
        <taxon>Spermatophyta</taxon>
        <taxon>Magnoliopsida</taxon>
        <taxon>Liliopsida</taxon>
        <taxon>Poales</taxon>
        <taxon>Poaceae</taxon>
        <taxon>BOP clade</taxon>
        <taxon>Oryzoideae</taxon>
        <taxon>Oryzeae</taxon>
        <taxon>Oryzinae</taxon>
        <taxon>Oryza</taxon>
    </lineage>
</organism>
<sequence>MRKAAVFLMALALTLSAAAPPTAAAVVRRQSRFLASTKLSPPPLSYYDCKRKPPSVCLEKGSPGATCCKGVCVDTESSFAHCGNCNHVCKYGETCCGGHCVDLLNDSKNCGDCFVHCPSKKCSFGLCDYAG</sequence>
<dbReference type="EnsemblPlants" id="OPUNC01G09190.1">
    <property type="protein sequence ID" value="OPUNC01G09190.1"/>
    <property type="gene ID" value="OPUNC01G09190"/>
</dbReference>
<name>A0A0E0JGC4_ORYPU</name>
<accession>A0A0E0JGC4</accession>
<dbReference type="OMA" id="PGATCCQ"/>
<dbReference type="Pfam" id="PF04885">
    <property type="entry name" value="Stig1"/>
    <property type="match status" value="1"/>
</dbReference>
<dbReference type="HOGENOM" id="CLU_111795_2_0_1"/>
<protein>
    <recommendedName>
        <fullName evidence="6">4Fe-4S ferredoxin-type domain-containing protein</fullName>
    </recommendedName>
</protein>
<dbReference type="PANTHER" id="PTHR33227">
    <property type="entry name" value="STIGMA-SPECIFIC STIG1-LIKE PROTEIN 3"/>
    <property type="match status" value="1"/>
</dbReference>
<dbReference type="InterPro" id="IPR006969">
    <property type="entry name" value="Stig-like"/>
</dbReference>
<evidence type="ECO:0000256" key="2">
    <source>
        <dbReference type="ARBA" id="ARBA00022729"/>
    </source>
</evidence>
<dbReference type="PANTHER" id="PTHR33227:SF54">
    <property type="entry name" value="PROTEIN STIG1"/>
    <property type="match status" value="1"/>
</dbReference>
<comment type="similarity">
    <text evidence="1">Belongs to the STIG1 family.</text>
</comment>